<keyword evidence="2" id="KW-1185">Reference proteome</keyword>
<dbReference type="Proteomes" id="UP001151760">
    <property type="component" value="Unassembled WGS sequence"/>
</dbReference>
<comment type="caution">
    <text evidence="1">The sequence shown here is derived from an EMBL/GenBank/DDBJ whole genome shotgun (WGS) entry which is preliminary data.</text>
</comment>
<gene>
    <name evidence="1" type="ORF">Tco_1006138</name>
</gene>
<dbReference type="EMBL" id="BQNB010017389">
    <property type="protein sequence ID" value="GJT62605.1"/>
    <property type="molecule type" value="Genomic_DNA"/>
</dbReference>
<reference evidence="1" key="1">
    <citation type="journal article" date="2022" name="Int. J. Mol. Sci.">
        <title>Draft Genome of Tanacetum Coccineum: Genomic Comparison of Closely Related Tanacetum-Family Plants.</title>
        <authorList>
            <person name="Yamashiro T."/>
            <person name="Shiraishi A."/>
            <person name="Nakayama K."/>
            <person name="Satake H."/>
        </authorList>
    </citation>
    <scope>NUCLEOTIDE SEQUENCE</scope>
</reference>
<evidence type="ECO:0000313" key="2">
    <source>
        <dbReference type="Proteomes" id="UP001151760"/>
    </source>
</evidence>
<proteinExistence type="predicted"/>
<name>A0ABQ5FH19_9ASTR</name>
<organism evidence="1 2">
    <name type="scientific">Tanacetum coccineum</name>
    <dbReference type="NCBI Taxonomy" id="301880"/>
    <lineage>
        <taxon>Eukaryota</taxon>
        <taxon>Viridiplantae</taxon>
        <taxon>Streptophyta</taxon>
        <taxon>Embryophyta</taxon>
        <taxon>Tracheophyta</taxon>
        <taxon>Spermatophyta</taxon>
        <taxon>Magnoliopsida</taxon>
        <taxon>eudicotyledons</taxon>
        <taxon>Gunneridae</taxon>
        <taxon>Pentapetalae</taxon>
        <taxon>asterids</taxon>
        <taxon>campanulids</taxon>
        <taxon>Asterales</taxon>
        <taxon>Asteraceae</taxon>
        <taxon>Asteroideae</taxon>
        <taxon>Anthemideae</taxon>
        <taxon>Anthemidinae</taxon>
        <taxon>Tanacetum</taxon>
    </lineage>
</organism>
<sequence>MVRQTKSKSFDATTTEENVILKHALNQEGTYTEWFKEKMQLKHKLLRKHLQARATVHGNLTAYDFKWFSLRNGIHMINILERETKHEVVSKSTTSPEQHAAMIWS</sequence>
<evidence type="ECO:0000313" key="1">
    <source>
        <dbReference type="EMBL" id="GJT62605.1"/>
    </source>
</evidence>
<accession>A0ABQ5FH19</accession>
<reference evidence="1" key="2">
    <citation type="submission" date="2022-01" db="EMBL/GenBank/DDBJ databases">
        <authorList>
            <person name="Yamashiro T."/>
            <person name="Shiraishi A."/>
            <person name="Satake H."/>
            <person name="Nakayama K."/>
        </authorList>
    </citation>
    <scope>NUCLEOTIDE SEQUENCE</scope>
</reference>
<protein>
    <submittedName>
        <fullName evidence="1">Uncharacterized protein</fullName>
    </submittedName>
</protein>